<reference evidence="2 3" key="1">
    <citation type="submission" date="2016-10" db="EMBL/GenBank/DDBJ databases">
        <authorList>
            <person name="de Groot N.N."/>
        </authorList>
    </citation>
    <scope>NUCLEOTIDE SEQUENCE [LARGE SCALE GENOMIC DNA]</scope>
    <source>
        <strain evidence="2 3">DSM 22220</strain>
    </source>
</reference>
<sequence>MQFFTLGRTLGGIFALILILTALGAAEGDVTDQFGEGKAGTVLSGLMLALIGLVNFRIYHARRGPGMFRLSAPETLWLLLSLAFLFLFLDETFQIHEGIDRVFHLVTVLRETAATDRIDDLIILAYGLIGVGILVFHRREVTRIPRLSAYLIAGFVLTLLQTGFDALTNGEEFLVWLDLSGRVAETVHRWASLAEEALKLLAEAVLLAGFGHALRYLRAQTDRD</sequence>
<keyword evidence="1" id="KW-0472">Membrane</keyword>
<dbReference type="Proteomes" id="UP000199344">
    <property type="component" value="Unassembled WGS sequence"/>
</dbReference>
<dbReference type="AlphaFoldDB" id="A0A1G7AFK1"/>
<keyword evidence="1" id="KW-0812">Transmembrane</keyword>
<accession>A0A1G7AFK1</accession>
<name>A0A1G7AFK1_9RHOB</name>
<feature type="transmembrane region" description="Helical" evidence="1">
    <location>
        <begin position="121"/>
        <end position="137"/>
    </location>
</feature>
<dbReference type="OrthoDB" id="5457317at2"/>
<proteinExistence type="predicted"/>
<evidence type="ECO:0000313" key="3">
    <source>
        <dbReference type="Proteomes" id="UP000199344"/>
    </source>
</evidence>
<gene>
    <name evidence="2" type="ORF">SAMN05421538_104102</name>
</gene>
<keyword evidence="3" id="KW-1185">Reference proteome</keyword>
<dbReference type="EMBL" id="FNAH01000004">
    <property type="protein sequence ID" value="SDE12795.1"/>
    <property type="molecule type" value="Genomic_DNA"/>
</dbReference>
<feature type="transmembrane region" description="Helical" evidence="1">
    <location>
        <begin position="38"/>
        <end position="58"/>
    </location>
</feature>
<evidence type="ECO:0000256" key="1">
    <source>
        <dbReference type="SAM" id="Phobius"/>
    </source>
</evidence>
<feature type="transmembrane region" description="Helical" evidence="1">
    <location>
        <begin position="70"/>
        <end position="89"/>
    </location>
</feature>
<protein>
    <submittedName>
        <fullName evidence="2">Uncharacterized protein</fullName>
    </submittedName>
</protein>
<keyword evidence="1" id="KW-1133">Transmembrane helix</keyword>
<dbReference type="STRING" id="591205.SAMN05421538_104102"/>
<feature type="transmembrane region" description="Helical" evidence="1">
    <location>
        <begin position="149"/>
        <end position="167"/>
    </location>
</feature>
<dbReference type="RefSeq" id="WP_090522778.1">
    <property type="nucleotide sequence ID" value="NZ_FNAH01000004.1"/>
</dbReference>
<organism evidence="2 3">
    <name type="scientific">Paracoccus isoporae</name>
    <dbReference type="NCBI Taxonomy" id="591205"/>
    <lineage>
        <taxon>Bacteria</taxon>
        <taxon>Pseudomonadati</taxon>
        <taxon>Pseudomonadota</taxon>
        <taxon>Alphaproteobacteria</taxon>
        <taxon>Rhodobacterales</taxon>
        <taxon>Paracoccaceae</taxon>
        <taxon>Paracoccus</taxon>
    </lineage>
</organism>
<evidence type="ECO:0000313" key="2">
    <source>
        <dbReference type="EMBL" id="SDE12795.1"/>
    </source>
</evidence>